<dbReference type="EMBL" id="JAHKNI010000005">
    <property type="protein sequence ID" value="MBU3063218.1"/>
    <property type="molecule type" value="Genomic_DNA"/>
</dbReference>
<dbReference type="Proteomes" id="UP000733379">
    <property type="component" value="Unassembled WGS sequence"/>
</dbReference>
<dbReference type="InterPro" id="IPR036390">
    <property type="entry name" value="WH_DNA-bd_sf"/>
</dbReference>
<accession>A0ABS6AZB8</accession>
<name>A0ABS6AZB8_9NOCA</name>
<feature type="region of interest" description="Disordered" evidence="1">
    <location>
        <begin position="154"/>
        <end position="173"/>
    </location>
</feature>
<proteinExistence type="predicted"/>
<keyword evidence="3" id="KW-1185">Reference proteome</keyword>
<evidence type="ECO:0000313" key="3">
    <source>
        <dbReference type="Proteomes" id="UP000733379"/>
    </source>
</evidence>
<reference evidence="2 3" key="1">
    <citation type="submission" date="2021-06" db="EMBL/GenBank/DDBJ databases">
        <title>Actinomycetes sequencing.</title>
        <authorList>
            <person name="Shan Q."/>
        </authorList>
    </citation>
    <scope>NUCLEOTIDE SEQUENCE [LARGE SCALE GENOMIC DNA]</scope>
    <source>
        <strain evidence="2 3">NEAU-G5</strain>
    </source>
</reference>
<organism evidence="2 3">
    <name type="scientific">Nocardia albiluteola</name>
    <dbReference type="NCBI Taxonomy" id="2842303"/>
    <lineage>
        <taxon>Bacteria</taxon>
        <taxon>Bacillati</taxon>
        <taxon>Actinomycetota</taxon>
        <taxon>Actinomycetes</taxon>
        <taxon>Mycobacteriales</taxon>
        <taxon>Nocardiaceae</taxon>
        <taxon>Nocardia</taxon>
    </lineage>
</organism>
<dbReference type="RefSeq" id="WP_215918129.1">
    <property type="nucleotide sequence ID" value="NZ_JAHKNI010000005.1"/>
</dbReference>
<comment type="caution">
    <text evidence="2">The sequence shown here is derived from an EMBL/GenBank/DDBJ whole genome shotgun (WGS) entry which is preliminary data.</text>
</comment>
<sequence>MYLPQFVLIDEDNKCIATVDSLAAARRAVAEGSAASAGGRISRCLLVADIDAELPEIGDACAEPMIAWCERHRLPYLVRDSGRAGGRHVIALITHRAVPVDEWGQLCLDVSDRWGGVVSDRTGMVLRLLTAPHRLGFRAPVIACTITPRAVQDALQQPSGTHRPKKAGRGKLRASTRFDRSASEFGVTCAMVRRGFARQAAWSELVRLAGHAAERGERWFHRYYWLPAVTGVAAERGLTDDAAWELAQRACPAVCRRRGRRWWQGLWDRAVAEAATPRPRRYRSPGQAMCTPATPGIAEEVAVVRRGLAEAVQVEYADLDPRRRRSARTLLWHLAVAIVKREGSISIRDLAERSQLDPSTVQAVLRTATERGLLVIARPYSGGPRSCQAYGIGSAARVYVAAARKIVSPHTSCSTPAPHGAANLARLAVSFASARKRWAQRNDVLAVLAPGERLADSRHPAARLLRSLWYQQKWWQSLTSLEKEARRRQRRAYLGGLHRSARSAWFDWLDRRSDIVAARDRIATHAADPVDVVAVLAAPPVTVHRGLHGFPHADCSTVRGRYPRYDPMRDRRAIHHRPAATGNGQWATAASSFRIDKEIRQ</sequence>
<gene>
    <name evidence="2" type="ORF">KO481_16990</name>
</gene>
<evidence type="ECO:0000313" key="2">
    <source>
        <dbReference type="EMBL" id="MBU3063218.1"/>
    </source>
</evidence>
<dbReference type="SUPFAM" id="SSF46785">
    <property type="entry name" value="Winged helix' DNA-binding domain"/>
    <property type="match status" value="1"/>
</dbReference>
<evidence type="ECO:0000256" key="1">
    <source>
        <dbReference type="SAM" id="MobiDB-lite"/>
    </source>
</evidence>
<feature type="compositionally biased region" description="Basic residues" evidence="1">
    <location>
        <begin position="162"/>
        <end position="173"/>
    </location>
</feature>
<protein>
    <submittedName>
        <fullName evidence="2">Winged helix-turn-helix domain-containing protein</fullName>
    </submittedName>
</protein>